<evidence type="ECO:0000256" key="1">
    <source>
        <dbReference type="SAM" id="MobiDB-lite"/>
    </source>
</evidence>
<keyword evidence="3" id="KW-1185">Reference proteome</keyword>
<accession>Q1QG78</accession>
<dbReference type="HOGENOM" id="CLU_2343833_0_0_5"/>
<dbReference type="EMBL" id="CP000320">
    <property type="protein sequence ID" value="ABE64769.1"/>
    <property type="molecule type" value="Genomic_DNA"/>
</dbReference>
<evidence type="ECO:0000313" key="2">
    <source>
        <dbReference type="EMBL" id="ABE64769.1"/>
    </source>
</evidence>
<feature type="region of interest" description="Disordered" evidence="1">
    <location>
        <begin position="1"/>
        <end position="32"/>
    </location>
</feature>
<protein>
    <submittedName>
        <fullName evidence="2">Uncharacterized protein</fullName>
    </submittedName>
</protein>
<dbReference type="Proteomes" id="UP000001953">
    <property type="component" value="Plasmid 1"/>
</dbReference>
<reference evidence="3" key="1">
    <citation type="submission" date="2006-03" db="EMBL/GenBank/DDBJ databases">
        <title>Complete sequence of plasmid 1 of Nitrobacter hamburgensis X14.</title>
        <authorList>
            <consortium name="US DOE Joint Genome Institute"/>
            <person name="Copeland A."/>
            <person name="Lucas S."/>
            <person name="Lapidus A."/>
            <person name="Barry K."/>
            <person name="Detter J.C."/>
            <person name="Glavina del Rio T."/>
            <person name="Hammon N."/>
            <person name="Israni S."/>
            <person name="Dalin E."/>
            <person name="Tice H."/>
            <person name="Pitluck S."/>
            <person name="Chain P."/>
            <person name="Malfatti S."/>
            <person name="Shin M."/>
            <person name="Vergez L."/>
            <person name="Schmutz J."/>
            <person name="Larimer F."/>
            <person name="Land M."/>
            <person name="Hauser L."/>
            <person name="Kyrpides N."/>
            <person name="Ivanova N."/>
            <person name="Ward B."/>
            <person name="Arp D."/>
            <person name="Klotz M."/>
            <person name="Stein L."/>
            <person name="O'Mullan G."/>
            <person name="Starkenburg S."/>
            <person name="Sayavedra L."/>
            <person name="Poret-Peterson A.T."/>
            <person name="Gentry M.E."/>
            <person name="Bruce D."/>
            <person name="Richardson P."/>
        </authorList>
    </citation>
    <scope>NUCLEOTIDE SEQUENCE [LARGE SCALE GENOMIC DNA]</scope>
    <source>
        <strain evidence="3">DSM 10229 / NCIMB 13809 / X14</strain>
        <plasmid evidence="3">Plasmid pNITHX1</plasmid>
    </source>
</reference>
<name>Q1QG78_NITHX</name>
<feature type="compositionally biased region" description="Polar residues" evidence="1">
    <location>
        <begin position="1"/>
        <end position="18"/>
    </location>
</feature>
<proteinExistence type="predicted"/>
<dbReference type="KEGG" id="nha:Nham_4126"/>
<evidence type="ECO:0000313" key="3">
    <source>
        <dbReference type="Proteomes" id="UP000001953"/>
    </source>
</evidence>
<keyword evidence="2" id="KW-0614">Plasmid</keyword>
<organism evidence="2 3">
    <name type="scientific">Nitrobacter hamburgensis (strain DSM 10229 / NCIMB 13809 / X14)</name>
    <dbReference type="NCBI Taxonomy" id="323097"/>
    <lineage>
        <taxon>Bacteria</taxon>
        <taxon>Pseudomonadati</taxon>
        <taxon>Pseudomonadota</taxon>
        <taxon>Alphaproteobacteria</taxon>
        <taxon>Hyphomicrobiales</taxon>
        <taxon>Nitrobacteraceae</taxon>
        <taxon>Nitrobacter</taxon>
    </lineage>
</organism>
<sequence length="97" mass="10645">MFKASNSKTESRSLQCRLTTPPDQPRHPKSRIAPKILARTGASAPLIDGLAFEGFIADKAFDSKCHHCRVERMGPKSSPRSIRGAPRLLAAFSVNRT</sequence>
<geneLocation type="plasmid" evidence="3">
    <name>pNITHX1</name>
</geneLocation>
<gene>
    <name evidence="2" type="ordered locus">Nham_4126</name>
</gene>
<dbReference type="AlphaFoldDB" id="Q1QG78"/>